<sequence length="134" mass="15371">MPNLTYIIVLMFSQVFAFGQNLNGTYSWSGEVKGPKSDYGTVVIEITSDSTYTQTDLIGYKSDFKNNENQIEQIVHKGKIKKDGGFYILTEIGNRKNWMMVKIRSKKLIVYGYELKKNGKMKKVRGIELKKASR</sequence>
<organism evidence="2 3">
    <name type="scientific">Polaribacter vadi</name>
    <dbReference type="NCBI Taxonomy" id="1774273"/>
    <lineage>
        <taxon>Bacteria</taxon>
        <taxon>Pseudomonadati</taxon>
        <taxon>Bacteroidota</taxon>
        <taxon>Flavobacteriia</taxon>
        <taxon>Flavobacteriales</taxon>
        <taxon>Flavobacteriaceae</taxon>
    </lineage>
</organism>
<dbReference type="RefSeq" id="WP_065317945.1">
    <property type="nucleotide sequence ID" value="NZ_CP017477.1"/>
</dbReference>
<comment type="caution">
    <text evidence="2">The sequence shown here is derived from an EMBL/GenBank/DDBJ whole genome shotgun (WGS) entry which is preliminary data.</text>
</comment>
<accession>A0A1B8U2K8</accession>
<evidence type="ECO:0000313" key="2">
    <source>
        <dbReference type="EMBL" id="OBY66019.1"/>
    </source>
</evidence>
<keyword evidence="3" id="KW-1185">Reference proteome</keyword>
<reference evidence="3" key="1">
    <citation type="submission" date="2016-02" db="EMBL/GenBank/DDBJ databases">
        <authorList>
            <person name="Shin S.-K."/>
            <person name="Yi H."/>
            <person name="Kim E."/>
        </authorList>
    </citation>
    <scope>NUCLEOTIDE SEQUENCE [LARGE SCALE GENOMIC DNA]</scope>
    <source>
        <strain evidence="3">LPB0003</strain>
    </source>
</reference>
<evidence type="ECO:0000313" key="3">
    <source>
        <dbReference type="Proteomes" id="UP000092584"/>
    </source>
</evidence>
<keyword evidence="1" id="KW-0732">Signal</keyword>
<dbReference type="EMBL" id="LSFM01000007">
    <property type="protein sequence ID" value="OBY66019.1"/>
    <property type="molecule type" value="Genomic_DNA"/>
</dbReference>
<proteinExistence type="predicted"/>
<name>A0A1B8U2K8_9FLAO</name>
<dbReference type="KEGG" id="pob:LPB03_13530"/>
<dbReference type="OrthoDB" id="9923912at2"/>
<feature type="signal peptide" evidence="1">
    <location>
        <begin position="1"/>
        <end position="17"/>
    </location>
</feature>
<dbReference type="Proteomes" id="UP000092584">
    <property type="component" value="Unassembled WGS sequence"/>
</dbReference>
<gene>
    <name evidence="2" type="ORF">LPB3_02060</name>
</gene>
<feature type="chain" id="PRO_5008615919" evidence="1">
    <location>
        <begin position="18"/>
        <end position="134"/>
    </location>
</feature>
<protein>
    <submittedName>
        <fullName evidence="2">Uncharacterized protein</fullName>
    </submittedName>
</protein>
<dbReference type="AlphaFoldDB" id="A0A1B8U2K8"/>
<evidence type="ECO:0000256" key="1">
    <source>
        <dbReference type="SAM" id="SignalP"/>
    </source>
</evidence>